<keyword evidence="1" id="KW-0472">Membrane</keyword>
<dbReference type="RefSeq" id="WP_035579499.1">
    <property type="nucleotide sequence ID" value="NZ_ARYJ01000003.1"/>
</dbReference>
<dbReference type="STRING" id="1280952.HJA_06107"/>
<accession>A0A059FGR5</accession>
<comment type="caution">
    <text evidence="2">The sequence shown here is derived from an EMBL/GenBank/DDBJ whole genome shotgun (WGS) entry which is preliminary data.</text>
</comment>
<feature type="transmembrane region" description="Helical" evidence="1">
    <location>
        <begin position="91"/>
        <end position="114"/>
    </location>
</feature>
<organism evidence="2 3">
    <name type="scientific">Hyphomonas jannaschiana VP2</name>
    <dbReference type="NCBI Taxonomy" id="1280952"/>
    <lineage>
        <taxon>Bacteria</taxon>
        <taxon>Pseudomonadati</taxon>
        <taxon>Pseudomonadota</taxon>
        <taxon>Alphaproteobacteria</taxon>
        <taxon>Hyphomonadales</taxon>
        <taxon>Hyphomonadaceae</taxon>
        <taxon>Hyphomonas</taxon>
    </lineage>
</organism>
<dbReference type="PATRIC" id="fig|1280952.3.peg.1212"/>
<keyword evidence="1" id="KW-1133">Transmembrane helix</keyword>
<keyword evidence="3" id="KW-1185">Reference proteome</keyword>
<proteinExistence type="predicted"/>
<dbReference type="eggNOG" id="COG1668">
    <property type="taxonomic scope" value="Bacteria"/>
</dbReference>
<evidence type="ECO:0000256" key="1">
    <source>
        <dbReference type="SAM" id="Phobius"/>
    </source>
</evidence>
<dbReference type="Pfam" id="PF24686">
    <property type="entry name" value="FLQE3_permease"/>
    <property type="match status" value="1"/>
</dbReference>
<dbReference type="InterPro" id="IPR056926">
    <property type="entry name" value="FLQE3_permease"/>
</dbReference>
<name>A0A059FGR5_9PROT</name>
<reference evidence="2 3" key="1">
    <citation type="journal article" date="2014" name="Antonie Van Leeuwenhoek">
        <title>Hyphomonas beringensis sp. nov. and Hyphomonas chukchiensis sp. nov., isolated from surface seawater of the Bering Sea and Chukchi Sea.</title>
        <authorList>
            <person name="Li C."/>
            <person name="Lai Q."/>
            <person name="Li G."/>
            <person name="Dong C."/>
            <person name="Wang J."/>
            <person name="Liao Y."/>
            <person name="Shao Z."/>
        </authorList>
    </citation>
    <scope>NUCLEOTIDE SEQUENCE [LARGE SCALE GENOMIC DNA]</scope>
    <source>
        <strain evidence="2 3">VP2</strain>
    </source>
</reference>
<evidence type="ECO:0000313" key="2">
    <source>
        <dbReference type="EMBL" id="KCZ89802.1"/>
    </source>
</evidence>
<feature type="transmembrane region" description="Helical" evidence="1">
    <location>
        <begin position="50"/>
        <end position="70"/>
    </location>
</feature>
<protein>
    <recommendedName>
        <fullName evidence="4">ABC transporter permease</fullName>
    </recommendedName>
</protein>
<evidence type="ECO:0000313" key="3">
    <source>
        <dbReference type="Proteomes" id="UP000024816"/>
    </source>
</evidence>
<dbReference type="AlphaFoldDB" id="A0A059FGR5"/>
<dbReference type="EMBL" id="ARYJ01000003">
    <property type="protein sequence ID" value="KCZ89802.1"/>
    <property type="molecule type" value="Genomic_DNA"/>
</dbReference>
<feature type="transmembrane region" description="Helical" evidence="1">
    <location>
        <begin position="150"/>
        <end position="173"/>
    </location>
</feature>
<dbReference type="Proteomes" id="UP000024816">
    <property type="component" value="Unassembled WGS sequence"/>
</dbReference>
<feature type="transmembrane region" description="Helical" evidence="1">
    <location>
        <begin position="209"/>
        <end position="226"/>
    </location>
</feature>
<dbReference type="OrthoDB" id="8480522at2"/>
<evidence type="ECO:0008006" key="4">
    <source>
        <dbReference type="Google" id="ProtNLM"/>
    </source>
</evidence>
<feature type="transmembrane region" description="Helical" evidence="1">
    <location>
        <begin position="20"/>
        <end position="38"/>
    </location>
</feature>
<gene>
    <name evidence="2" type="ORF">HJA_06107</name>
</gene>
<sequence length="238" mass="25768">MSQLINMLRWDITLQARNYIYVANVISTAAIIVFVLLLPVDPLPVPAASFFIFTDPALIGLSFIGAIVMMEKASRVLSALGVTPSPPSVYVASKTLTMSVNGILSGLAVAWFALDGSFDWPLMILSLILSNTVAVLLGLALVARAPSMNGLMIILLFSTTILFTPLLAHFGLIPEPARWAFALLPSYAMLMAFNGAADPSLLSAAEWGYALGYQVFWIALGWVWALREFKQSIISEGR</sequence>
<keyword evidence="1" id="KW-0812">Transmembrane</keyword>
<feature type="transmembrane region" description="Helical" evidence="1">
    <location>
        <begin position="120"/>
        <end position="143"/>
    </location>
</feature>